<organism evidence="1 2">
    <name type="scientific">Sphingobacterium tenebrionis</name>
    <dbReference type="NCBI Taxonomy" id="3111775"/>
    <lineage>
        <taxon>Bacteria</taxon>
        <taxon>Pseudomonadati</taxon>
        <taxon>Bacteroidota</taxon>
        <taxon>Sphingobacteriia</taxon>
        <taxon>Sphingobacteriales</taxon>
        <taxon>Sphingobacteriaceae</taxon>
        <taxon>Sphingobacterium</taxon>
    </lineage>
</organism>
<gene>
    <name evidence="1" type="ORF">VJ786_01105</name>
</gene>
<evidence type="ECO:0000313" key="1">
    <source>
        <dbReference type="EMBL" id="MEI5983489.1"/>
    </source>
</evidence>
<protein>
    <submittedName>
        <fullName evidence="1">Uncharacterized protein</fullName>
    </submittedName>
</protein>
<dbReference type="Proteomes" id="UP001363035">
    <property type="component" value="Unassembled WGS sequence"/>
</dbReference>
<evidence type="ECO:0000313" key="2">
    <source>
        <dbReference type="Proteomes" id="UP001363035"/>
    </source>
</evidence>
<reference evidence="1 2" key="1">
    <citation type="submission" date="2024-01" db="EMBL/GenBank/DDBJ databases">
        <title>Sphingobacterium tenebrionis sp. nov., a novel endophyte isolated from tenebrio molitor intestines.</title>
        <authorList>
            <person name="Zhang C."/>
        </authorList>
    </citation>
    <scope>NUCLEOTIDE SEQUENCE [LARGE SCALE GENOMIC DNA]</scope>
    <source>
        <strain evidence="1 2">PU5-4</strain>
    </source>
</reference>
<proteinExistence type="predicted"/>
<dbReference type="EMBL" id="JAYLLN010000001">
    <property type="protein sequence ID" value="MEI5983489.1"/>
    <property type="molecule type" value="Genomic_DNA"/>
</dbReference>
<name>A0ABU8I183_9SPHI</name>
<comment type="caution">
    <text evidence="1">The sequence shown here is derived from an EMBL/GenBank/DDBJ whole genome shotgun (WGS) entry which is preliminary data.</text>
</comment>
<accession>A0ABU8I183</accession>
<dbReference type="RefSeq" id="WP_336557085.1">
    <property type="nucleotide sequence ID" value="NZ_JAYLLN010000001.1"/>
</dbReference>
<sequence length="155" mass="18515">MTLDERLEKFNEHFHYKEQPELFEFDMSPEKIAYRNEALRTADRDLYLKYLTNRYSEKLQKEMQSFDLSAKNLVKIDKASAIELFKRYEVNLLKSDISFLEEDAIYNMYKVSPESIEFLLEGYREDLIDVFAPIDEVFQNGRSEIYLDKSGVYSN</sequence>
<keyword evidence="2" id="KW-1185">Reference proteome</keyword>